<sequence length="141" mass="14283">MKKTLLLSVLSLSLAACAPGVSTVPTTVPAVAEALRLPHLTLAGLVVTVHNPTRTPLTGDTSRGQRAVVTVVGQDITPAPGTTCTREVTAGLRWNCPVATVDPGGQAALTFVPDGLGPVITFAVGTGYLGSAVPVPLPLIR</sequence>
<reference evidence="3" key="1">
    <citation type="journal article" date="2019" name="Int. J. Syst. Evol. Microbiol.">
        <title>The Global Catalogue of Microorganisms (GCM) 10K type strain sequencing project: providing services to taxonomists for standard genome sequencing and annotation.</title>
        <authorList>
            <consortium name="The Broad Institute Genomics Platform"/>
            <consortium name="The Broad Institute Genome Sequencing Center for Infectious Disease"/>
            <person name="Wu L."/>
            <person name="Ma J."/>
        </authorList>
    </citation>
    <scope>NUCLEOTIDE SEQUENCE [LARGE SCALE GENOMIC DNA]</scope>
    <source>
        <strain evidence="3">CCTCC AB 2017081</strain>
    </source>
</reference>
<evidence type="ECO:0000313" key="2">
    <source>
        <dbReference type="EMBL" id="MFC3833532.1"/>
    </source>
</evidence>
<keyword evidence="3" id="KW-1185">Reference proteome</keyword>
<accession>A0ABV7Z7Y5</accession>
<proteinExistence type="predicted"/>
<dbReference type="EMBL" id="JBHRZG010000011">
    <property type="protein sequence ID" value="MFC3833532.1"/>
    <property type="molecule type" value="Genomic_DNA"/>
</dbReference>
<comment type="caution">
    <text evidence="2">The sequence shown here is derived from an EMBL/GenBank/DDBJ whole genome shotgun (WGS) entry which is preliminary data.</text>
</comment>
<feature type="chain" id="PRO_5045613055" description="Lipoprotein" evidence="1">
    <location>
        <begin position="19"/>
        <end position="141"/>
    </location>
</feature>
<protein>
    <recommendedName>
        <fullName evidence="4">Lipoprotein</fullName>
    </recommendedName>
</protein>
<evidence type="ECO:0008006" key="4">
    <source>
        <dbReference type="Google" id="ProtNLM"/>
    </source>
</evidence>
<organism evidence="2 3">
    <name type="scientific">Deinococcus rufus</name>
    <dbReference type="NCBI Taxonomy" id="2136097"/>
    <lineage>
        <taxon>Bacteria</taxon>
        <taxon>Thermotogati</taxon>
        <taxon>Deinococcota</taxon>
        <taxon>Deinococci</taxon>
        <taxon>Deinococcales</taxon>
        <taxon>Deinococcaceae</taxon>
        <taxon>Deinococcus</taxon>
    </lineage>
</organism>
<dbReference type="RefSeq" id="WP_380102178.1">
    <property type="nucleotide sequence ID" value="NZ_JBHRZG010000011.1"/>
</dbReference>
<evidence type="ECO:0000256" key="1">
    <source>
        <dbReference type="SAM" id="SignalP"/>
    </source>
</evidence>
<evidence type="ECO:0000313" key="3">
    <source>
        <dbReference type="Proteomes" id="UP001595803"/>
    </source>
</evidence>
<name>A0ABV7Z7Y5_9DEIO</name>
<feature type="signal peptide" evidence="1">
    <location>
        <begin position="1"/>
        <end position="18"/>
    </location>
</feature>
<keyword evidence="1" id="KW-0732">Signal</keyword>
<gene>
    <name evidence="2" type="ORF">ACFOSB_11750</name>
</gene>
<dbReference type="PROSITE" id="PS51257">
    <property type="entry name" value="PROKAR_LIPOPROTEIN"/>
    <property type="match status" value="1"/>
</dbReference>
<dbReference type="Proteomes" id="UP001595803">
    <property type="component" value="Unassembled WGS sequence"/>
</dbReference>